<evidence type="ECO:0000313" key="2">
    <source>
        <dbReference type="EMBL" id="CAK0847682.1"/>
    </source>
</evidence>
<accession>A0ABN9TPP4</accession>
<feature type="compositionally biased region" description="Gly residues" evidence="1">
    <location>
        <begin position="26"/>
        <end position="36"/>
    </location>
</feature>
<reference evidence="2" key="1">
    <citation type="submission" date="2023-10" db="EMBL/GenBank/DDBJ databases">
        <authorList>
            <person name="Chen Y."/>
            <person name="Shah S."/>
            <person name="Dougan E. K."/>
            <person name="Thang M."/>
            <person name="Chan C."/>
        </authorList>
    </citation>
    <scope>NUCLEOTIDE SEQUENCE [LARGE SCALE GENOMIC DNA]</scope>
</reference>
<keyword evidence="3" id="KW-1185">Reference proteome</keyword>
<feature type="compositionally biased region" description="Low complexity" evidence="1">
    <location>
        <begin position="94"/>
        <end position="110"/>
    </location>
</feature>
<protein>
    <submittedName>
        <fullName evidence="2">Uncharacterized protein</fullName>
    </submittedName>
</protein>
<comment type="caution">
    <text evidence="2">The sequence shown here is derived from an EMBL/GenBank/DDBJ whole genome shotgun (WGS) entry which is preliminary data.</text>
</comment>
<feature type="non-terminal residue" evidence="2">
    <location>
        <position position="110"/>
    </location>
</feature>
<name>A0ABN9TPP4_9DINO</name>
<sequence>AKPASPAKLIKVSHRLSAATQHILHGGAGGGGGGGTADALGAPAAATDPAVPGVEGPPAAGRAEGAQPAPLPRAAPRAGAAQAPRGRRPALKRPPSAEAAADGGPAADPR</sequence>
<evidence type="ECO:0000256" key="1">
    <source>
        <dbReference type="SAM" id="MobiDB-lite"/>
    </source>
</evidence>
<feature type="non-terminal residue" evidence="2">
    <location>
        <position position="1"/>
    </location>
</feature>
<dbReference type="Proteomes" id="UP001189429">
    <property type="component" value="Unassembled WGS sequence"/>
</dbReference>
<organism evidence="2 3">
    <name type="scientific">Prorocentrum cordatum</name>
    <dbReference type="NCBI Taxonomy" id="2364126"/>
    <lineage>
        <taxon>Eukaryota</taxon>
        <taxon>Sar</taxon>
        <taxon>Alveolata</taxon>
        <taxon>Dinophyceae</taxon>
        <taxon>Prorocentrales</taxon>
        <taxon>Prorocentraceae</taxon>
        <taxon>Prorocentrum</taxon>
    </lineage>
</organism>
<proteinExistence type="predicted"/>
<feature type="region of interest" description="Disordered" evidence="1">
    <location>
        <begin position="21"/>
        <end position="110"/>
    </location>
</feature>
<gene>
    <name evidence="2" type="ORF">PCOR1329_LOCUS40822</name>
</gene>
<dbReference type="EMBL" id="CAUYUJ010014920">
    <property type="protein sequence ID" value="CAK0847682.1"/>
    <property type="molecule type" value="Genomic_DNA"/>
</dbReference>
<evidence type="ECO:0000313" key="3">
    <source>
        <dbReference type="Proteomes" id="UP001189429"/>
    </source>
</evidence>
<feature type="compositionally biased region" description="Low complexity" evidence="1">
    <location>
        <begin position="37"/>
        <end position="84"/>
    </location>
</feature>